<evidence type="ECO:0000313" key="1">
    <source>
        <dbReference type="EMBL" id="RDB36043.1"/>
    </source>
</evidence>
<proteinExistence type="predicted"/>
<gene>
    <name evidence="1" type="ORF">DCC88_07055</name>
</gene>
<accession>A0A369KWD8</accession>
<dbReference type="EMBL" id="QOVW01000068">
    <property type="protein sequence ID" value="RDB36043.1"/>
    <property type="molecule type" value="Genomic_DNA"/>
</dbReference>
<keyword evidence="2" id="KW-1185">Reference proteome</keyword>
<dbReference type="RefSeq" id="WP_338634841.1">
    <property type="nucleotide sequence ID" value="NZ_CP146516.1"/>
</dbReference>
<reference evidence="1" key="1">
    <citation type="submission" date="2018-04" db="EMBL/GenBank/DDBJ databases">
        <title>Draft genome sequence of the Candidatus Spirobacillus cienkowskii, a pathogen of freshwater Daphnia species, reconstructed from hemolymph metagenomic reads.</title>
        <authorList>
            <person name="Bresciani L."/>
            <person name="Lemos L.N."/>
            <person name="Wale N."/>
            <person name="Lin J.Y."/>
            <person name="Fernandes G.R."/>
            <person name="Duffy M.A."/>
            <person name="Rodrigues J.M."/>
        </authorList>
    </citation>
    <scope>NUCLEOTIDE SEQUENCE [LARGE SCALE GENOMIC DNA]</scope>
    <source>
        <strain evidence="1">Binning01</strain>
    </source>
</reference>
<comment type="caution">
    <text evidence="1">The sequence shown here is derived from an EMBL/GenBank/DDBJ whole genome shotgun (WGS) entry which is preliminary data.</text>
</comment>
<name>A0A369KWD8_9BACT</name>
<dbReference type="Proteomes" id="UP000253934">
    <property type="component" value="Unassembled WGS sequence"/>
</dbReference>
<evidence type="ECO:0000313" key="2">
    <source>
        <dbReference type="Proteomes" id="UP000253934"/>
    </source>
</evidence>
<organism evidence="1 2">
    <name type="scientific">Spirobacillus cienkowskii</name>
    <dbReference type="NCBI Taxonomy" id="495820"/>
    <lineage>
        <taxon>Bacteria</taxon>
        <taxon>Pseudomonadati</taxon>
        <taxon>Bdellovibrionota</taxon>
        <taxon>Oligoflexia</taxon>
        <taxon>Silvanigrellales</taxon>
        <taxon>Spirobacillus</taxon>
    </lineage>
</organism>
<protein>
    <submittedName>
        <fullName evidence="1">Uncharacterized protein</fullName>
    </submittedName>
</protein>
<dbReference type="AlphaFoldDB" id="A0A369KWD8"/>
<sequence length="96" mass="11512">MLDSDRERGFYFQFLKQDILKKDIWSPDKIVFAKNINCAAKLFVECHCQEKDYIHSIHKNSHDEYEVIVRGEHNFECKYKAVNFVELDLEIPAFLR</sequence>